<name>L7MCA1_RHIPC</name>
<sequence length="114" mass="12949">MELLFGHLTLYVFVFLNTYTSYGIIIMPGNSTEDVVLVGYSVQYQQEGMTCIKSKYEGRDGEWVNRTLEYKDKSVKEGMQLDQEGTVHMSVKFSGYDPTLLVVKGLCPPPYSML</sequence>
<accession>L7MCA1</accession>
<dbReference type="AlphaFoldDB" id="L7MCA1"/>
<reference evidence="1" key="1">
    <citation type="submission" date="2012-11" db="EMBL/GenBank/DDBJ databases">
        <authorList>
            <person name="Lucero-Rivera Y.E."/>
            <person name="Tovar-Ramirez D."/>
        </authorList>
    </citation>
    <scope>NUCLEOTIDE SEQUENCE</scope>
    <source>
        <tissue evidence="1">Salivary gland</tissue>
    </source>
</reference>
<dbReference type="EMBL" id="GACK01004215">
    <property type="protein sequence ID" value="JAA60819.1"/>
    <property type="molecule type" value="mRNA"/>
</dbReference>
<organism evidence="1">
    <name type="scientific">Rhipicephalus pulchellus</name>
    <name type="common">Yellow backed tick</name>
    <name type="synonym">Dermacentor pulchellus</name>
    <dbReference type="NCBI Taxonomy" id="72859"/>
    <lineage>
        <taxon>Eukaryota</taxon>
        <taxon>Metazoa</taxon>
        <taxon>Ecdysozoa</taxon>
        <taxon>Arthropoda</taxon>
        <taxon>Chelicerata</taxon>
        <taxon>Arachnida</taxon>
        <taxon>Acari</taxon>
        <taxon>Parasitiformes</taxon>
        <taxon>Ixodida</taxon>
        <taxon>Ixodoidea</taxon>
        <taxon>Ixodidae</taxon>
        <taxon>Rhipicephalinae</taxon>
        <taxon>Rhipicephalus</taxon>
        <taxon>Rhipicephalus</taxon>
    </lineage>
</organism>
<dbReference type="Gene3D" id="2.40.128.20">
    <property type="match status" value="1"/>
</dbReference>
<reference evidence="1" key="2">
    <citation type="journal article" date="2015" name="J. Proteomics">
        <title>Sexual differences in the sialomes of the zebra tick, Rhipicephalus pulchellus.</title>
        <authorList>
            <person name="Tan A.W."/>
            <person name="Francischetti I.M."/>
            <person name="Slovak M."/>
            <person name="Kini R.M."/>
            <person name="Ribeiro J.M."/>
        </authorList>
    </citation>
    <scope>NUCLEOTIDE SEQUENCE</scope>
    <source>
        <tissue evidence="1">Salivary gland</tissue>
    </source>
</reference>
<protein>
    <submittedName>
        <fullName evidence="1">Putative secreted peptide</fullName>
    </submittedName>
</protein>
<proteinExistence type="evidence at transcript level"/>
<dbReference type="InterPro" id="IPR012674">
    <property type="entry name" value="Calycin"/>
</dbReference>
<evidence type="ECO:0000313" key="1">
    <source>
        <dbReference type="EMBL" id="JAA60819.1"/>
    </source>
</evidence>